<evidence type="ECO:0000256" key="3">
    <source>
        <dbReference type="ARBA" id="ARBA00023125"/>
    </source>
</evidence>
<proteinExistence type="inferred from homology"/>
<dbReference type="PRINTS" id="PR00616">
    <property type="entry name" value="CCAATSUBUNTB"/>
</dbReference>
<dbReference type="PANTHER" id="PTHR12632">
    <property type="entry name" value="TRANSCRIPTION FACTOR NF-Y ALPHA-RELATED"/>
    <property type="match status" value="1"/>
</dbReference>
<keyword evidence="4 6" id="KW-0804">Transcription</keyword>
<name>A0A3M2RKB7_9HYPO</name>
<dbReference type="PROSITE" id="PS51152">
    <property type="entry name" value="NFYA_HAP2_2"/>
    <property type="match status" value="1"/>
</dbReference>
<feature type="region of interest" description="Disordered" evidence="7">
    <location>
        <begin position="1"/>
        <end position="92"/>
    </location>
</feature>
<dbReference type="InterPro" id="IPR001289">
    <property type="entry name" value="NFYA"/>
</dbReference>
<dbReference type="SMART" id="SM00521">
    <property type="entry name" value="CBF"/>
    <property type="match status" value="1"/>
</dbReference>
<feature type="compositionally biased region" description="Basic residues" evidence="7">
    <location>
        <begin position="129"/>
        <end position="139"/>
    </location>
</feature>
<dbReference type="GO" id="GO:0005634">
    <property type="term" value="C:nucleus"/>
    <property type="evidence" value="ECO:0007669"/>
    <property type="project" value="UniProtKB-SubCell"/>
</dbReference>
<dbReference type="OrthoDB" id="1097733at2759"/>
<keyword evidence="5 6" id="KW-0539">Nucleus</keyword>
<dbReference type="STRING" id="2010991.A0A3M2RKB7"/>
<comment type="subcellular location">
    <subcellularLocation>
        <location evidence="1 6">Nucleus</location>
    </subcellularLocation>
</comment>
<accession>A0A3M2RKB7</accession>
<feature type="region of interest" description="Disordered" evidence="7">
    <location>
        <begin position="110"/>
        <end position="190"/>
    </location>
</feature>
<sequence>MSQDQQYAPWQSEPKDPDAPPIDPSLGHPWIDAFVKKETHQSSESSLLTQPRGFLSRPVMSPRDQIPPSIPSNSQPHVPETKPAQPDETPLYVNAKQFHRILKRRAARQRLEEHLRPTSEGRRPYLHESRHKHAMRRPRGPGGRFLTREEIAASEGDQGHVNDARVMKRSTNNHNSPREMVKKTRGPAFG</sequence>
<dbReference type="Pfam" id="PF02045">
    <property type="entry name" value="CBFB_NFYA"/>
    <property type="match status" value="1"/>
</dbReference>
<reference evidence="8 9" key="1">
    <citation type="submission" date="2017-06" db="EMBL/GenBank/DDBJ databases">
        <title>Comparative genomic analysis of Ambrosia Fusariam Clade fungi.</title>
        <authorList>
            <person name="Stajich J.E."/>
            <person name="Carrillo J."/>
            <person name="Kijimoto T."/>
            <person name="Eskalen A."/>
            <person name="O'Donnell K."/>
            <person name="Kasson M."/>
        </authorList>
    </citation>
    <scope>NUCLEOTIDE SEQUENCE [LARGE SCALE GENOMIC DNA]</scope>
    <source>
        <strain evidence="8">UCR3666</strain>
    </source>
</reference>
<dbReference type="GO" id="GO:0003677">
    <property type="term" value="F:DNA binding"/>
    <property type="evidence" value="ECO:0007669"/>
    <property type="project" value="UniProtKB-KW"/>
</dbReference>
<evidence type="ECO:0000256" key="5">
    <source>
        <dbReference type="ARBA" id="ARBA00023242"/>
    </source>
</evidence>
<gene>
    <name evidence="8" type="ORF">CDV36_014007</name>
</gene>
<evidence type="ECO:0000256" key="6">
    <source>
        <dbReference type="RuleBase" id="RU367155"/>
    </source>
</evidence>
<organism evidence="8 9">
    <name type="scientific">Fusarium kuroshium</name>
    <dbReference type="NCBI Taxonomy" id="2010991"/>
    <lineage>
        <taxon>Eukaryota</taxon>
        <taxon>Fungi</taxon>
        <taxon>Dikarya</taxon>
        <taxon>Ascomycota</taxon>
        <taxon>Pezizomycotina</taxon>
        <taxon>Sordariomycetes</taxon>
        <taxon>Hypocreomycetidae</taxon>
        <taxon>Hypocreales</taxon>
        <taxon>Nectriaceae</taxon>
        <taxon>Fusarium</taxon>
        <taxon>Fusarium solani species complex</taxon>
    </lineage>
</organism>
<feature type="compositionally biased region" description="Basic and acidic residues" evidence="7">
    <location>
        <begin position="110"/>
        <end position="128"/>
    </location>
</feature>
<dbReference type="Proteomes" id="UP000277212">
    <property type="component" value="Unassembled WGS sequence"/>
</dbReference>
<feature type="compositionally biased region" description="Basic and acidic residues" evidence="7">
    <location>
        <begin position="146"/>
        <end position="166"/>
    </location>
</feature>
<protein>
    <recommendedName>
        <fullName evidence="6">Transcriptional activator HAP2</fullName>
    </recommendedName>
</protein>
<dbReference type="GO" id="GO:0003700">
    <property type="term" value="F:DNA-binding transcription factor activity"/>
    <property type="evidence" value="ECO:0007669"/>
    <property type="project" value="UniProtKB-UniRule"/>
</dbReference>
<comment type="function">
    <text evidence="6">Component of the sequence-specific heterotrimeric transcription factor (NF-Y) which specifically recognizes a 5'-CCAAT-3' box motif found in the promoters of its target genes.</text>
</comment>
<comment type="similarity">
    <text evidence="6">Belongs to the NFYA/HAP2 subunit family.</text>
</comment>
<evidence type="ECO:0000256" key="4">
    <source>
        <dbReference type="ARBA" id="ARBA00023163"/>
    </source>
</evidence>
<evidence type="ECO:0000313" key="9">
    <source>
        <dbReference type="Proteomes" id="UP000277212"/>
    </source>
</evidence>
<dbReference type="EMBL" id="NKUJ01000419">
    <property type="protein sequence ID" value="RMJ05325.1"/>
    <property type="molecule type" value="Genomic_DNA"/>
</dbReference>
<dbReference type="AlphaFoldDB" id="A0A3M2RKB7"/>
<keyword evidence="3 6" id="KW-0238">DNA-binding</keyword>
<keyword evidence="2 6" id="KW-0805">Transcription regulation</keyword>
<dbReference type="Gene3D" id="6.10.250.2430">
    <property type="match status" value="1"/>
</dbReference>
<evidence type="ECO:0000256" key="7">
    <source>
        <dbReference type="SAM" id="MobiDB-lite"/>
    </source>
</evidence>
<evidence type="ECO:0000256" key="2">
    <source>
        <dbReference type="ARBA" id="ARBA00023015"/>
    </source>
</evidence>
<keyword evidence="9" id="KW-1185">Reference proteome</keyword>
<evidence type="ECO:0000256" key="1">
    <source>
        <dbReference type="ARBA" id="ARBA00004123"/>
    </source>
</evidence>
<evidence type="ECO:0000313" key="8">
    <source>
        <dbReference type="EMBL" id="RMJ05325.1"/>
    </source>
</evidence>
<comment type="caution">
    <text evidence="8">The sequence shown here is derived from an EMBL/GenBank/DDBJ whole genome shotgun (WGS) entry which is preliminary data.</text>
</comment>
<comment type="subunit">
    <text evidence="6">Heterotrimer.</text>
</comment>